<dbReference type="InterPro" id="IPR036056">
    <property type="entry name" value="Fibrinogen-like_C"/>
</dbReference>
<dbReference type="Pfam" id="PF00147">
    <property type="entry name" value="Fibrinogen_C"/>
    <property type="match status" value="1"/>
</dbReference>
<dbReference type="FunFam" id="3.90.215.10:FF:000001">
    <property type="entry name" value="Tenascin isoform 1"/>
    <property type="match status" value="1"/>
</dbReference>
<dbReference type="GO" id="GO:0005201">
    <property type="term" value="F:extracellular matrix structural constituent"/>
    <property type="evidence" value="ECO:0007669"/>
    <property type="project" value="TreeGrafter"/>
</dbReference>
<evidence type="ECO:0000256" key="6">
    <source>
        <dbReference type="SAM" id="MobiDB-lite"/>
    </source>
</evidence>
<dbReference type="SMART" id="SM00186">
    <property type="entry name" value="FBG"/>
    <property type="match status" value="1"/>
</dbReference>
<keyword evidence="4" id="KW-0325">Glycoprotein</keyword>
<keyword evidence="5" id="KW-0175">Coiled coil</keyword>
<dbReference type="Gene3D" id="3.90.215.10">
    <property type="entry name" value="Gamma Fibrinogen, chain A, domain 1"/>
    <property type="match status" value="1"/>
</dbReference>
<feature type="region of interest" description="Disordered" evidence="6">
    <location>
        <begin position="1"/>
        <end position="52"/>
    </location>
</feature>
<dbReference type="CDD" id="cd00087">
    <property type="entry name" value="FReD"/>
    <property type="match status" value="1"/>
</dbReference>
<dbReference type="GO" id="GO:0034116">
    <property type="term" value="P:positive regulation of heterotypic cell-cell adhesion"/>
    <property type="evidence" value="ECO:0007669"/>
    <property type="project" value="TreeGrafter"/>
</dbReference>
<dbReference type="AlphaFoldDB" id="A0AAN9C0B0"/>
<evidence type="ECO:0000313" key="9">
    <source>
        <dbReference type="Proteomes" id="UP001374579"/>
    </source>
</evidence>
<dbReference type="InterPro" id="IPR037579">
    <property type="entry name" value="FIB_ANG-like"/>
</dbReference>
<accession>A0AAN9C0B0</accession>
<dbReference type="PROSITE" id="PS00514">
    <property type="entry name" value="FIBRINOGEN_C_1"/>
    <property type="match status" value="1"/>
</dbReference>
<evidence type="ECO:0000256" key="1">
    <source>
        <dbReference type="ARBA" id="ARBA00004613"/>
    </source>
</evidence>
<proteinExistence type="predicted"/>
<dbReference type="EMBL" id="JBAMIC010000001">
    <property type="protein sequence ID" value="KAK7114399.1"/>
    <property type="molecule type" value="Genomic_DNA"/>
</dbReference>
<feature type="region of interest" description="Disordered" evidence="6">
    <location>
        <begin position="169"/>
        <end position="199"/>
    </location>
</feature>
<dbReference type="SUPFAM" id="SSF56496">
    <property type="entry name" value="Fibrinogen C-terminal domain-like"/>
    <property type="match status" value="1"/>
</dbReference>
<name>A0AAN9C0B0_9CAEN</name>
<dbReference type="GO" id="GO:0030674">
    <property type="term" value="F:protein-macromolecule adaptor activity"/>
    <property type="evidence" value="ECO:0007669"/>
    <property type="project" value="TreeGrafter"/>
</dbReference>
<evidence type="ECO:0000313" key="8">
    <source>
        <dbReference type="EMBL" id="KAK7114399.1"/>
    </source>
</evidence>
<dbReference type="PANTHER" id="PTHR47221:SF5">
    <property type="entry name" value="FIBRINOGEN C-TERMINAL DOMAIN-CONTAINING PROTEIN"/>
    <property type="match status" value="1"/>
</dbReference>
<dbReference type="NCBIfam" id="NF040941">
    <property type="entry name" value="GGGWT_bact"/>
    <property type="match status" value="1"/>
</dbReference>
<comment type="caution">
    <text evidence="8">The sequence shown here is derived from an EMBL/GenBank/DDBJ whole genome shotgun (WGS) entry which is preliminary data.</text>
</comment>
<feature type="domain" description="Fibrinogen C-terminal" evidence="7">
    <location>
        <begin position="333"/>
        <end position="549"/>
    </location>
</feature>
<dbReference type="GO" id="GO:0005577">
    <property type="term" value="C:fibrinogen complex"/>
    <property type="evidence" value="ECO:0007669"/>
    <property type="project" value="TreeGrafter"/>
</dbReference>
<gene>
    <name evidence="8" type="ORF">V1264_000462</name>
</gene>
<keyword evidence="9" id="KW-1185">Reference proteome</keyword>
<dbReference type="Proteomes" id="UP001374579">
    <property type="component" value="Unassembled WGS sequence"/>
</dbReference>
<keyword evidence="2" id="KW-0964">Secreted</keyword>
<sequence length="554" mass="61558">MTIKDERLGCQATMPQAVKRSDVDSTGSCDSVEGEEGEEQHHHNSFSDSDDTDMMSKARRLKVCEQCTCQDTRALRRLQTTSTTTTCSRRPSCSASSSSPTSVIASLTLLLLLHLSAVSARHQAKVHSSQCSYTLVVNEFDVSKCPTMQADAQTSQSYQWSSESHRPAAAALMSGDAEGSSGRFTGGARGVADPDTAGQGVDVLKSQVRDLEGRLLEEMLRSRELNSTLSRHSTALDKAEKQLSAYSSNFTAIYRAMMFVQRQLAKQRKINKSLNKKLSNVLLDVVEVNNVLTRAPNSPGEMMVGGGKLLAGAAHKNFEVQSVAKVRSCPGVTDKSTTYRDCAAVFEGGHKQSGVYYVKPTTSACPVPVWCDMDTPPGGWLVLQRRQDGSTNFKRDWAAYKDGFGNVAGEHWLGNDNMFLLSNQDHYQLRVDLWDFEGNRVHAIYTTFRVAGERDKYQLTVTGFSGSAHDSLYRHNHMAFSTPDRDNDGRREAHCASEWEAGWWFNNCWFALLNGAYHNRSDVAYRGIAWNHWKREQLRKTEMKIRPLGHAGPN</sequence>
<feature type="coiled-coil region" evidence="5">
    <location>
        <begin position="222"/>
        <end position="249"/>
    </location>
</feature>
<dbReference type="InterPro" id="IPR002181">
    <property type="entry name" value="Fibrinogen_a/b/g_C_dom"/>
</dbReference>
<evidence type="ECO:0000256" key="3">
    <source>
        <dbReference type="ARBA" id="ARBA00023157"/>
    </source>
</evidence>
<evidence type="ECO:0000256" key="2">
    <source>
        <dbReference type="ARBA" id="ARBA00022525"/>
    </source>
</evidence>
<keyword evidence="3" id="KW-1015">Disulfide bond</keyword>
<evidence type="ECO:0000259" key="7">
    <source>
        <dbReference type="PROSITE" id="PS51406"/>
    </source>
</evidence>
<protein>
    <recommendedName>
        <fullName evidence="7">Fibrinogen C-terminal domain-containing protein</fullName>
    </recommendedName>
</protein>
<comment type="subcellular location">
    <subcellularLocation>
        <location evidence="1">Secreted</location>
    </subcellularLocation>
</comment>
<dbReference type="PROSITE" id="PS51406">
    <property type="entry name" value="FIBRINOGEN_C_2"/>
    <property type="match status" value="1"/>
</dbReference>
<reference evidence="8 9" key="1">
    <citation type="submission" date="2024-02" db="EMBL/GenBank/DDBJ databases">
        <title>Chromosome-scale genome assembly of the rough periwinkle Littorina saxatilis.</title>
        <authorList>
            <person name="De Jode A."/>
            <person name="Faria R."/>
            <person name="Formenti G."/>
            <person name="Sims Y."/>
            <person name="Smith T.P."/>
            <person name="Tracey A."/>
            <person name="Wood J.M.D."/>
            <person name="Zagrodzka Z.B."/>
            <person name="Johannesson K."/>
            <person name="Butlin R.K."/>
            <person name="Leder E.H."/>
        </authorList>
    </citation>
    <scope>NUCLEOTIDE SEQUENCE [LARGE SCALE GENOMIC DNA]</scope>
    <source>
        <strain evidence="8">Snail1</strain>
        <tissue evidence="8">Muscle</tissue>
    </source>
</reference>
<evidence type="ECO:0000256" key="4">
    <source>
        <dbReference type="ARBA" id="ARBA00023180"/>
    </source>
</evidence>
<organism evidence="8 9">
    <name type="scientific">Littorina saxatilis</name>
    <dbReference type="NCBI Taxonomy" id="31220"/>
    <lineage>
        <taxon>Eukaryota</taxon>
        <taxon>Metazoa</taxon>
        <taxon>Spiralia</taxon>
        <taxon>Lophotrochozoa</taxon>
        <taxon>Mollusca</taxon>
        <taxon>Gastropoda</taxon>
        <taxon>Caenogastropoda</taxon>
        <taxon>Littorinimorpha</taxon>
        <taxon>Littorinoidea</taxon>
        <taxon>Littorinidae</taxon>
        <taxon>Littorina</taxon>
    </lineage>
</organism>
<dbReference type="PANTHER" id="PTHR47221">
    <property type="entry name" value="FIBRINOGEN ALPHA CHAIN"/>
    <property type="match status" value="1"/>
</dbReference>
<evidence type="ECO:0000256" key="5">
    <source>
        <dbReference type="SAM" id="Coils"/>
    </source>
</evidence>
<dbReference type="InterPro" id="IPR020837">
    <property type="entry name" value="Fibrinogen_CS"/>
</dbReference>
<dbReference type="InterPro" id="IPR014716">
    <property type="entry name" value="Fibrinogen_a/b/g_C_1"/>
</dbReference>